<dbReference type="EMBL" id="KQ434786">
    <property type="protein sequence ID" value="KZC05201.1"/>
    <property type="molecule type" value="Genomic_DNA"/>
</dbReference>
<feature type="region of interest" description="Disordered" evidence="1">
    <location>
        <begin position="1"/>
        <end position="36"/>
    </location>
</feature>
<keyword evidence="3" id="KW-1185">Reference proteome</keyword>
<dbReference type="AlphaFoldDB" id="A0A154P017"/>
<feature type="compositionally biased region" description="Basic and acidic residues" evidence="1">
    <location>
        <begin position="1"/>
        <end position="12"/>
    </location>
</feature>
<dbReference type="Proteomes" id="UP000076502">
    <property type="component" value="Unassembled WGS sequence"/>
</dbReference>
<evidence type="ECO:0000256" key="1">
    <source>
        <dbReference type="SAM" id="MobiDB-lite"/>
    </source>
</evidence>
<reference evidence="2 3" key="1">
    <citation type="submission" date="2015-07" db="EMBL/GenBank/DDBJ databases">
        <title>The genome of Dufourea novaeangliae.</title>
        <authorList>
            <person name="Pan H."/>
            <person name="Kapheim K."/>
        </authorList>
    </citation>
    <scope>NUCLEOTIDE SEQUENCE [LARGE SCALE GENOMIC DNA]</scope>
    <source>
        <strain evidence="2">0120121106</strain>
        <tissue evidence="2">Whole body</tissue>
    </source>
</reference>
<gene>
    <name evidence="2" type="ORF">WN55_08808</name>
</gene>
<dbReference type="InterPro" id="IPR032004">
    <property type="entry name" value="DUF4790"/>
</dbReference>
<dbReference type="OMA" id="MIQMFAL"/>
<proteinExistence type="predicted"/>
<protein>
    <submittedName>
        <fullName evidence="2">Uncharacterized protein</fullName>
    </submittedName>
</protein>
<name>A0A154P017_DUFNO</name>
<evidence type="ECO:0000313" key="2">
    <source>
        <dbReference type="EMBL" id="KZC05201.1"/>
    </source>
</evidence>
<evidence type="ECO:0000313" key="3">
    <source>
        <dbReference type="Proteomes" id="UP000076502"/>
    </source>
</evidence>
<organism evidence="2 3">
    <name type="scientific">Dufourea novaeangliae</name>
    <name type="common">Sweat bee</name>
    <dbReference type="NCBI Taxonomy" id="178035"/>
    <lineage>
        <taxon>Eukaryota</taxon>
        <taxon>Metazoa</taxon>
        <taxon>Ecdysozoa</taxon>
        <taxon>Arthropoda</taxon>
        <taxon>Hexapoda</taxon>
        <taxon>Insecta</taxon>
        <taxon>Pterygota</taxon>
        <taxon>Neoptera</taxon>
        <taxon>Endopterygota</taxon>
        <taxon>Hymenoptera</taxon>
        <taxon>Apocrita</taxon>
        <taxon>Aculeata</taxon>
        <taxon>Apoidea</taxon>
        <taxon>Anthophila</taxon>
        <taxon>Halictidae</taxon>
        <taxon>Rophitinae</taxon>
        <taxon>Dufourea</taxon>
    </lineage>
</organism>
<accession>A0A154P017</accession>
<dbReference type="OrthoDB" id="7675754at2759"/>
<dbReference type="Pfam" id="PF16037">
    <property type="entry name" value="DUF4790"/>
    <property type="match status" value="1"/>
</dbReference>
<sequence length="150" mass="17549">MVVHAPEGKETNVDIVDSDVEGDKEPPEDQLSLSKTDSEKKKWARKYLTKHMKLYPELYKSDVSIHPSYTGLKNFPYYVICRRRVQRTKKQIRRQLSREVMHFAMMQVFAIDSVRIDRVFSVGMPPGTLIVPDSLTANERRRLNKLLQTR</sequence>